<evidence type="ECO:0000256" key="6">
    <source>
        <dbReference type="PROSITE-ProRule" id="PRU00552"/>
    </source>
</evidence>
<dbReference type="Pfam" id="PF13959">
    <property type="entry name" value="CTE_SPB4"/>
    <property type="match status" value="1"/>
</dbReference>
<evidence type="ECO:0000256" key="7">
    <source>
        <dbReference type="RuleBase" id="RU000492"/>
    </source>
</evidence>
<keyword evidence="1 7" id="KW-0547">Nucleotide-binding</keyword>
<dbReference type="Gene3D" id="3.40.50.300">
    <property type="entry name" value="P-loop containing nucleotide triphosphate hydrolases"/>
    <property type="match status" value="2"/>
</dbReference>
<feature type="compositionally biased region" description="Basic residues" evidence="9">
    <location>
        <begin position="524"/>
        <end position="533"/>
    </location>
</feature>
<dbReference type="InParanoid" id="A0A1X7V302"/>
<keyword evidence="14" id="KW-1185">Reference proteome</keyword>
<dbReference type="Proteomes" id="UP000007879">
    <property type="component" value="Unassembled WGS sequence"/>
</dbReference>
<keyword evidence="2 7" id="KW-0378">Hydrolase</keyword>
<dbReference type="InterPro" id="IPR011545">
    <property type="entry name" value="DEAD/DEAH_box_helicase_dom"/>
</dbReference>
<feature type="short sequence motif" description="Q motif" evidence="6">
    <location>
        <begin position="5"/>
        <end position="33"/>
    </location>
</feature>
<dbReference type="InterPro" id="IPR025313">
    <property type="entry name" value="SPB4-like_CTE"/>
</dbReference>
<dbReference type="PROSITE" id="PS51192">
    <property type="entry name" value="HELICASE_ATP_BIND_1"/>
    <property type="match status" value="1"/>
</dbReference>
<dbReference type="GO" id="GO:0003724">
    <property type="term" value="F:RNA helicase activity"/>
    <property type="evidence" value="ECO:0007669"/>
    <property type="project" value="UniProtKB-EC"/>
</dbReference>
<dbReference type="SMART" id="SM00487">
    <property type="entry name" value="DEXDc"/>
    <property type="match status" value="1"/>
</dbReference>
<reference evidence="14" key="1">
    <citation type="journal article" date="2010" name="Nature">
        <title>The Amphimedon queenslandica genome and the evolution of animal complexity.</title>
        <authorList>
            <person name="Srivastava M."/>
            <person name="Simakov O."/>
            <person name="Chapman J."/>
            <person name="Fahey B."/>
            <person name="Gauthier M.E."/>
            <person name="Mitros T."/>
            <person name="Richards G.S."/>
            <person name="Conaco C."/>
            <person name="Dacre M."/>
            <person name="Hellsten U."/>
            <person name="Larroux C."/>
            <person name="Putnam N.H."/>
            <person name="Stanke M."/>
            <person name="Adamska M."/>
            <person name="Darling A."/>
            <person name="Degnan S.M."/>
            <person name="Oakley T.H."/>
            <person name="Plachetzki D.C."/>
            <person name="Zhai Y."/>
            <person name="Adamski M."/>
            <person name="Calcino A."/>
            <person name="Cummins S.F."/>
            <person name="Goodstein D.M."/>
            <person name="Harris C."/>
            <person name="Jackson D.J."/>
            <person name="Leys S.P."/>
            <person name="Shu S."/>
            <person name="Woodcroft B.J."/>
            <person name="Vervoort M."/>
            <person name="Kosik K.S."/>
            <person name="Manning G."/>
            <person name="Degnan B.M."/>
            <person name="Rokhsar D.S."/>
        </authorList>
    </citation>
    <scope>NUCLEOTIDE SEQUENCE [LARGE SCALE GENOMIC DNA]</scope>
</reference>
<dbReference type="PROSITE" id="PS51194">
    <property type="entry name" value="HELICASE_CTER"/>
    <property type="match status" value="1"/>
</dbReference>
<dbReference type="eggNOG" id="KOG0345">
    <property type="taxonomic scope" value="Eukaryota"/>
</dbReference>
<sequence>MASTWEEINPSLSPQTLSVLRDNGFFSPTPVQSLVLPHFLSNKDVSVQAVTGSGKTLSFVIPVIEKLKKRKQKWRRGETGAIVILPTRELAVQVSEVFNLFITGAGISLRQLIGGSQEVVKDVRLINEEGGIVVVATPGRLADLLERKDCHLAAGVRSLEILILDEADRLLDLGFEATLNTILSYLPKQRRTGLFSATLRHEVEMLIRSGLRHPVNITLSSESMESTVPDSLINYYIEVPPKDKLSHLVGFLSHHETEKLLVFYATCAGVSYFSDLIKRLLPSLKVLALHGKMREKRQSLFESFMDMESGVLMCTDVMARGIDIPDVDWVLQFDPPSSEKAFIHRCGRTARMGRRGHSLTYLVPPSELAYVEYMRISEGVTLELLPETEIGRIPSSSALIERARAELSKEREFYDKSVRAFVSFVRFYSKHSYHLIFNMKVLDLVSLAYGTFALLHLPKMPELKGKDTSQFEAHPISLEAIPFKERSREKQALALKRKKEAAWMAKAEARKKFLKRKNREERRISRKNTRQNKHTFSASELDELAKEARLVKQYKARKISKEDLEAQLDS</sequence>
<gene>
    <name evidence="13" type="primary">100636323</name>
</gene>
<evidence type="ECO:0000256" key="2">
    <source>
        <dbReference type="ARBA" id="ARBA00022801"/>
    </source>
</evidence>
<dbReference type="SMART" id="SM00490">
    <property type="entry name" value="HELICc"/>
    <property type="match status" value="1"/>
</dbReference>
<dbReference type="GO" id="GO:0016787">
    <property type="term" value="F:hydrolase activity"/>
    <property type="evidence" value="ECO:0007669"/>
    <property type="project" value="UniProtKB-KW"/>
</dbReference>
<name>A0A1X7V302_AMPQE</name>
<dbReference type="FunCoup" id="A0A1X7V302">
    <property type="interactions" value="856"/>
</dbReference>
<feature type="domain" description="Helicase ATP-binding" evidence="10">
    <location>
        <begin position="36"/>
        <end position="217"/>
    </location>
</feature>
<dbReference type="KEGG" id="aqu:100636323"/>
<dbReference type="STRING" id="400682.A0A1X7V302"/>
<dbReference type="InterPro" id="IPR014014">
    <property type="entry name" value="RNA_helicase_DEAD_Q_motif"/>
</dbReference>
<dbReference type="EC" id="3.6.4.13" evidence="8"/>
<evidence type="ECO:0000313" key="13">
    <source>
        <dbReference type="EnsemblMetazoa" id="Aqu2.1.34341_001"/>
    </source>
</evidence>
<feature type="domain" description="Helicase C-terminal" evidence="11">
    <location>
        <begin position="231"/>
        <end position="393"/>
    </location>
</feature>
<dbReference type="PROSITE" id="PS51195">
    <property type="entry name" value="Q_MOTIF"/>
    <property type="match status" value="1"/>
</dbReference>
<dbReference type="PANTHER" id="PTHR24031">
    <property type="entry name" value="RNA HELICASE"/>
    <property type="match status" value="1"/>
</dbReference>
<dbReference type="GO" id="GO:0003723">
    <property type="term" value="F:RNA binding"/>
    <property type="evidence" value="ECO:0007669"/>
    <property type="project" value="UniProtKB-UniRule"/>
</dbReference>
<dbReference type="InterPro" id="IPR014001">
    <property type="entry name" value="Helicase_ATP-bd"/>
</dbReference>
<evidence type="ECO:0000259" key="12">
    <source>
        <dbReference type="PROSITE" id="PS51195"/>
    </source>
</evidence>
<comment type="function">
    <text evidence="8">RNA helicase.</text>
</comment>
<evidence type="ECO:0000313" key="14">
    <source>
        <dbReference type="Proteomes" id="UP000007879"/>
    </source>
</evidence>
<feature type="domain" description="DEAD-box RNA helicase Q" evidence="12">
    <location>
        <begin position="5"/>
        <end position="33"/>
    </location>
</feature>
<dbReference type="EnsemblMetazoa" id="Aqu2.1.34341_001">
    <property type="protein sequence ID" value="Aqu2.1.34341_001"/>
    <property type="gene ID" value="Aqu2.1.34341"/>
</dbReference>
<dbReference type="PROSITE" id="PS00039">
    <property type="entry name" value="DEAD_ATP_HELICASE"/>
    <property type="match status" value="1"/>
</dbReference>
<evidence type="ECO:0000256" key="9">
    <source>
        <dbReference type="SAM" id="MobiDB-lite"/>
    </source>
</evidence>
<dbReference type="SMART" id="SM01178">
    <property type="entry name" value="DUF4217"/>
    <property type="match status" value="1"/>
</dbReference>
<evidence type="ECO:0000259" key="11">
    <source>
        <dbReference type="PROSITE" id="PS51194"/>
    </source>
</evidence>
<dbReference type="AlphaFoldDB" id="A0A1X7V302"/>
<comment type="catalytic activity">
    <reaction evidence="8">
        <text>ATP + H2O = ADP + phosphate + H(+)</text>
        <dbReference type="Rhea" id="RHEA:13065"/>
        <dbReference type="ChEBI" id="CHEBI:15377"/>
        <dbReference type="ChEBI" id="CHEBI:15378"/>
        <dbReference type="ChEBI" id="CHEBI:30616"/>
        <dbReference type="ChEBI" id="CHEBI:43474"/>
        <dbReference type="ChEBI" id="CHEBI:456216"/>
        <dbReference type="EC" id="3.6.4.13"/>
    </reaction>
</comment>
<dbReference type="EnsemblMetazoa" id="XM_011405042.2">
    <property type="protein sequence ID" value="XP_011403344.1"/>
    <property type="gene ID" value="LOC100636323"/>
</dbReference>
<feature type="region of interest" description="Disordered" evidence="9">
    <location>
        <begin position="516"/>
        <end position="540"/>
    </location>
</feature>
<evidence type="ECO:0000256" key="5">
    <source>
        <dbReference type="ARBA" id="ARBA00022884"/>
    </source>
</evidence>
<dbReference type="OrthoDB" id="7396459at2759"/>
<comment type="similarity">
    <text evidence="7">Belongs to the DEAD box helicase family.</text>
</comment>
<evidence type="ECO:0000259" key="10">
    <source>
        <dbReference type="PROSITE" id="PS51192"/>
    </source>
</evidence>
<dbReference type="InterPro" id="IPR001650">
    <property type="entry name" value="Helicase_C-like"/>
</dbReference>
<dbReference type="GO" id="GO:0005524">
    <property type="term" value="F:ATP binding"/>
    <property type="evidence" value="ECO:0007669"/>
    <property type="project" value="UniProtKB-UniRule"/>
</dbReference>
<dbReference type="Pfam" id="PF00270">
    <property type="entry name" value="DEAD"/>
    <property type="match status" value="1"/>
</dbReference>
<keyword evidence="3 7" id="KW-0347">Helicase</keyword>
<keyword evidence="4 7" id="KW-0067">ATP-binding</keyword>
<dbReference type="InterPro" id="IPR000629">
    <property type="entry name" value="RNA-helicase_DEAD-box_CS"/>
</dbReference>
<evidence type="ECO:0000256" key="8">
    <source>
        <dbReference type="RuleBase" id="RU365068"/>
    </source>
</evidence>
<dbReference type="InterPro" id="IPR027417">
    <property type="entry name" value="P-loop_NTPase"/>
</dbReference>
<accession>A0A1X7V302</accession>
<dbReference type="SUPFAM" id="SSF52540">
    <property type="entry name" value="P-loop containing nucleoside triphosphate hydrolases"/>
    <property type="match status" value="1"/>
</dbReference>
<protein>
    <recommendedName>
        <fullName evidence="8">ATP-dependent RNA helicase</fullName>
        <ecNumber evidence="8">3.6.4.13</ecNumber>
    </recommendedName>
</protein>
<proteinExistence type="inferred from homology"/>
<evidence type="ECO:0000256" key="1">
    <source>
        <dbReference type="ARBA" id="ARBA00022741"/>
    </source>
</evidence>
<evidence type="ECO:0000256" key="4">
    <source>
        <dbReference type="ARBA" id="ARBA00022840"/>
    </source>
</evidence>
<dbReference type="CDD" id="cd18787">
    <property type="entry name" value="SF2_C_DEAD"/>
    <property type="match status" value="1"/>
</dbReference>
<dbReference type="Pfam" id="PF00271">
    <property type="entry name" value="Helicase_C"/>
    <property type="match status" value="1"/>
</dbReference>
<dbReference type="CDD" id="cd17960">
    <property type="entry name" value="DEADc_DDX55"/>
    <property type="match status" value="1"/>
</dbReference>
<reference evidence="13" key="2">
    <citation type="submission" date="2017-05" db="UniProtKB">
        <authorList>
            <consortium name="EnsemblMetazoa"/>
        </authorList>
    </citation>
    <scope>IDENTIFICATION</scope>
</reference>
<evidence type="ECO:0000256" key="3">
    <source>
        <dbReference type="ARBA" id="ARBA00022806"/>
    </source>
</evidence>
<organism evidence="13">
    <name type="scientific">Amphimedon queenslandica</name>
    <name type="common">Sponge</name>
    <dbReference type="NCBI Taxonomy" id="400682"/>
    <lineage>
        <taxon>Eukaryota</taxon>
        <taxon>Metazoa</taxon>
        <taxon>Porifera</taxon>
        <taxon>Demospongiae</taxon>
        <taxon>Heteroscleromorpha</taxon>
        <taxon>Haplosclerida</taxon>
        <taxon>Niphatidae</taxon>
        <taxon>Amphimedon</taxon>
    </lineage>
</organism>
<keyword evidence="5 8" id="KW-0694">RNA-binding</keyword>
<comment type="domain">
    <text evidence="8">The Q motif is unique to and characteristic of the DEAD box family of RNA helicases and controls ATP binding and hydrolysis.</text>
</comment>